<evidence type="ECO:0000313" key="9">
    <source>
        <dbReference type="Proteomes" id="UP000030653"/>
    </source>
</evidence>
<dbReference type="PANTHER" id="PTHR24006">
    <property type="entry name" value="UBIQUITIN CARBOXYL-TERMINAL HYDROLASE"/>
    <property type="match status" value="1"/>
</dbReference>
<evidence type="ECO:0000256" key="4">
    <source>
        <dbReference type="ARBA" id="ARBA00022670"/>
    </source>
</evidence>
<keyword evidence="4" id="KW-0645">Protease</keyword>
<feature type="region of interest" description="Disordered" evidence="6">
    <location>
        <begin position="595"/>
        <end position="738"/>
    </location>
</feature>
<feature type="compositionally biased region" description="Pro residues" evidence="6">
    <location>
        <begin position="813"/>
        <end position="827"/>
    </location>
</feature>
<name>M5GDW5_DACPD</name>
<feature type="region of interest" description="Disordered" evidence="6">
    <location>
        <begin position="373"/>
        <end position="393"/>
    </location>
</feature>
<feature type="domain" description="USP" evidence="7">
    <location>
        <begin position="15"/>
        <end position="311"/>
    </location>
</feature>
<dbReference type="SUPFAM" id="SSF54001">
    <property type="entry name" value="Cysteine proteinases"/>
    <property type="match status" value="1"/>
</dbReference>
<feature type="compositionally biased region" description="Low complexity" evidence="6">
    <location>
        <begin position="621"/>
        <end position="638"/>
    </location>
</feature>
<evidence type="ECO:0000256" key="5">
    <source>
        <dbReference type="ARBA" id="ARBA00022801"/>
    </source>
</evidence>
<feature type="compositionally biased region" description="Basic and acidic residues" evidence="6">
    <location>
        <begin position="703"/>
        <end position="713"/>
    </location>
</feature>
<feature type="compositionally biased region" description="Low complexity" evidence="6">
    <location>
        <begin position="505"/>
        <end position="517"/>
    </location>
</feature>
<dbReference type="InterPro" id="IPR050164">
    <property type="entry name" value="Peptidase_C19"/>
</dbReference>
<evidence type="ECO:0000313" key="8">
    <source>
        <dbReference type="EMBL" id="EJU02748.1"/>
    </source>
</evidence>
<dbReference type="PANTHER" id="PTHR24006:SF733">
    <property type="entry name" value="RE52890P"/>
    <property type="match status" value="1"/>
</dbReference>
<dbReference type="OrthoDB" id="27652at2759"/>
<accession>M5GDW5</accession>
<feature type="compositionally biased region" description="Basic and acidic residues" evidence="6">
    <location>
        <begin position="494"/>
        <end position="503"/>
    </location>
</feature>
<feature type="compositionally biased region" description="Basic residues" evidence="6">
    <location>
        <begin position="851"/>
        <end position="862"/>
    </location>
</feature>
<sequence>MTGTPAESVPALTSLSVATSAEGSPAPSDLQPVRSIESLPRLPQSIFSALRSLFLHISLNVEEKGMVSPSAFIAALKKENVDFRTSQHQDAHEFLNYLLNRVAEDIDENRTRPTMVQSLFEGLLTNETRCLSCNTVSHRDETFLDLSIDIEPNSSVTACLREFSKGEMLLEDNRFRCDHCNEYCDAEKRMKVKTLPNVLALHLKRFKYIEDANRNIRPTKLTYRVAFPLELRLFDTSDDAQNPDRLYELFAIVVHIGAGLAHGHYVTVVRTQGKWVLFDDEAVDVIKESDIMKYFGDAPGGQGYVLFYQAVDMDIHALGLPDRLHHAAPKTTIPPPAFPPEWSSEKQFADHGVVYTPYAGTSQAQAAASLVPLPPPAPTPPTPVAAHPGRKGLKLDIPATPKFDASATLNSLRGLTGPLTMPAQGSREQNGGFFSRTPRHSQSRLDKASSAQAPISPLTALPPSGGLPPTAPPQLKARPSSRGKDAAAWLAGKMGKEKRREGEEAAAAPGTGTGTPMPKDDAPPVPPLPPLPIAPINGAVSENALVGLGIHPDQKRPSLPASLERVQEAMVLHPPPPQSQEDPLVSVHHHHHHTAGVFPHGASAPVSARTSGMLSPPTSPSAPLSPSSRTSSSLQAAPILESPTEDSTGTSQSVEAKSPHGPSLHRKRPSTAGGKLSNGPLTVRPPEETNGTTGFEKIRGRRASRDDAGDRPKWYKRIGKKERPSTASGKLEDEDDYAVENDVIEISVSGGLHSFEPPMGRHHYVPPPTLTSTPTLTGPTKTSTPDVDTSTTSIDNSSSTSSDERADRTGPLPQTPFPTQSMPPPSFPSHMSAPTSPNHSHADRPPDPPKAKRKLSMHKPALRRLSWFGSNNNLKEPVDASDTVPPLTPTEKKSRIPLGR</sequence>
<dbReference type="GO" id="GO:0005829">
    <property type="term" value="C:cytosol"/>
    <property type="evidence" value="ECO:0007669"/>
    <property type="project" value="TreeGrafter"/>
</dbReference>
<evidence type="ECO:0000256" key="3">
    <source>
        <dbReference type="ARBA" id="ARBA00012759"/>
    </source>
</evidence>
<dbReference type="InterPro" id="IPR001394">
    <property type="entry name" value="Peptidase_C19_UCH"/>
</dbReference>
<dbReference type="GO" id="GO:0005634">
    <property type="term" value="C:nucleus"/>
    <property type="evidence" value="ECO:0007669"/>
    <property type="project" value="TreeGrafter"/>
</dbReference>
<keyword evidence="5" id="KW-0378">Hydrolase</keyword>
<proteinExistence type="inferred from homology"/>
<dbReference type="InterPro" id="IPR038765">
    <property type="entry name" value="Papain-like_cys_pep_sf"/>
</dbReference>
<dbReference type="InterPro" id="IPR028889">
    <property type="entry name" value="USP"/>
</dbReference>
<dbReference type="PROSITE" id="PS50235">
    <property type="entry name" value="USP_3"/>
    <property type="match status" value="1"/>
</dbReference>
<dbReference type="GO" id="GO:0004843">
    <property type="term" value="F:cysteine-type deubiquitinase activity"/>
    <property type="evidence" value="ECO:0007669"/>
    <property type="project" value="UniProtKB-EC"/>
</dbReference>
<dbReference type="STRING" id="1858805.M5GDW5"/>
<dbReference type="GeneID" id="63691414"/>
<feature type="region of interest" description="Disordered" evidence="6">
    <location>
        <begin position="414"/>
        <end position="534"/>
    </location>
</feature>
<dbReference type="HOGENOM" id="CLU_321837_0_0_1"/>
<evidence type="ECO:0000256" key="6">
    <source>
        <dbReference type="SAM" id="MobiDB-lite"/>
    </source>
</evidence>
<evidence type="ECO:0000256" key="1">
    <source>
        <dbReference type="ARBA" id="ARBA00000707"/>
    </source>
</evidence>
<dbReference type="Proteomes" id="UP000030653">
    <property type="component" value="Unassembled WGS sequence"/>
</dbReference>
<evidence type="ECO:0000259" key="7">
    <source>
        <dbReference type="PROSITE" id="PS50235"/>
    </source>
</evidence>
<comment type="similarity">
    <text evidence="2">Belongs to the peptidase C19 family.</text>
</comment>
<gene>
    <name evidence="8" type="ORF">DACRYDRAFT_78606</name>
</gene>
<feature type="compositionally biased region" description="Basic and acidic residues" evidence="6">
    <location>
        <begin position="840"/>
        <end position="850"/>
    </location>
</feature>
<organism evidence="8 9">
    <name type="scientific">Dacryopinax primogenitus (strain DJM 731)</name>
    <name type="common">Brown rot fungus</name>
    <dbReference type="NCBI Taxonomy" id="1858805"/>
    <lineage>
        <taxon>Eukaryota</taxon>
        <taxon>Fungi</taxon>
        <taxon>Dikarya</taxon>
        <taxon>Basidiomycota</taxon>
        <taxon>Agaricomycotina</taxon>
        <taxon>Dacrymycetes</taxon>
        <taxon>Dacrymycetales</taxon>
        <taxon>Dacrymycetaceae</taxon>
        <taxon>Dacryopinax</taxon>
    </lineage>
</organism>
<dbReference type="RefSeq" id="XP_040629642.1">
    <property type="nucleotide sequence ID" value="XM_040776352.1"/>
</dbReference>
<dbReference type="MEROPS" id="C19.A23"/>
<feature type="compositionally biased region" description="Polar residues" evidence="6">
    <location>
        <begin position="645"/>
        <end position="655"/>
    </location>
</feature>
<keyword evidence="9" id="KW-1185">Reference proteome</keyword>
<dbReference type="Gene3D" id="3.90.70.10">
    <property type="entry name" value="Cysteine proteinases"/>
    <property type="match status" value="1"/>
</dbReference>
<feature type="compositionally biased region" description="Pro residues" evidence="6">
    <location>
        <begin position="373"/>
        <end position="383"/>
    </location>
</feature>
<dbReference type="EMBL" id="JH795861">
    <property type="protein sequence ID" value="EJU02748.1"/>
    <property type="molecule type" value="Genomic_DNA"/>
</dbReference>
<dbReference type="Pfam" id="PF00443">
    <property type="entry name" value="UCH"/>
    <property type="match status" value="1"/>
</dbReference>
<feature type="compositionally biased region" description="Low complexity" evidence="6">
    <location>
        <begin position="770"/>
        <end position="801"/>
    </location>
</feature>
<dbReference type="AlphaFoldDB" id="M5GDW5"/>
<dbReference type="InterPro" id="IPR018200">
    <property type="entry name" value="USP_CS"/>
</dbReference>
<dbReference type="GO" id="GO:0006508">
    <property type="term" value="P:proteolysis"/>
    <property type="evidence" value="ECO:0007669"/>
    <property type="project" value="UniProtKB-KW"/>
</dbReference>
<feature type="region of interest" description="Disordered" evidence="6">
    <location>
        <begin position="750"/>
        <end position="900"/>
    </location>
</feature>
<reference evidence="8 9" key="1">
    <citation type="journal article" date="2012" name="Science">
        <title>The Paleozoic origin of enzymatic lignin decomposition reconstructed from 31 fungal genomes.</title>
        <authorList>
            <person name="Floudas D."/>
            <person name="Binder M."/>
            <person name="Riley R."/>
            <person name="Barry K."/>
            <person name="Blanchette R.A."/>
            <person name="Henrissat B."/>
            <person name="Martinez A.T."/>
            <person name="Otillar R."/>
            <person name="Spatafora J.W."/>
            <person name="Yadav J.S."/>
            <person name="Aerts A."/>
            <person name="Benoit I."/>
            <person name="Boyd A."/>
            <person name="Carlson A."/>
            <person name="Copeland A."/>
            <person name="Coutinho P.M."/>
            <person name="de Vries R.P."/>
            <person name="Ferreira P."/>
            <person name="Findley K."/>
            <person name="Foster B."/>
            <person name="Gaskell J."/>
            <person name="Glotzer D."/>
            <person name="Gorecki P."/>
            <person name="Heitman J."/>
            <person name="Hesse C."/>
            <person name="Hori C."/>
            <person name="Igarashi K."/>
            <person name="Jurgens J.A."/>
            <person name="Kallen N."/>
            <person name="Kersten P."/>
            <person name="Kohler A."/>
            <person name="Kuees U."/>
            <person name="Kumar T.K.A."/>
            <person name="Kuo A."/>
            <person name="LaButti K."/>
            <person name="Larrondo L.F."/>
            <person name="Lindquist E."/>
            <person name="Ling A."/>
            <person name="Lombard V."/>
            <person name="Lucas S."/>
            <person name="Lundell T."/>
            <person name="Martin R."/>
            <person name="McLaughlin D.J."/>
            <person name="Morgenstern I."/>
            <person name="Morin E."/>
            <person name="Murat C."/>
            <person name="Nagy L.G."/>
            <person name="Nolan M."/>
            <person name="Ohm R.A."/>
            <person name="Patyshakuliyeva A."/>
            <person name="Rokas A."/>
            <person name="Ruiz-Duenas F.J."/>
            <person name="Sabat G."/>
            <person name="Salamov A."/>
            <person name="Samejima M."/>
            <person name="Schmutz J."/>
            <person name="Slot J.C."/>
            <person name="St John F."/>
            <person name="Stenlid J."/>
            <person name="Sun H."/>
            <person name="Sun S."/>
            <person name="Syed K."/>
            <person name="Tsang A."/>
            <person name="Wiebenga A."/>
            <person name="Young D."/>
            <person name="Pisabarro A."/>
            <person name="Eastwood D.C."/>
            <person name="Martin F."/>
            <person name="Cullen D."/>
            <person name="Grigoriev I.V."/>
            <person name="Hibbett D.S."/>
        </authorList>
    </citation>
    <scope>NUCLEOTIDE SEQUENCE [LARGE SCALE GENOMIC DNA]</scope>
    <source>
        <strain evidence="8 9">DJM-731 SS1</strain>
    </source>
</reference>
<comment type="catalytic activity">
    <reaction evidence="1">
        <text>Thiol-dependent hydrolysis of ester, thioester, amide, peptide and isopeptide bonds formed by the C-terminal Gly of ubiquitin (a 76-residue protein attached to proteins as an intracellular targeting signal).</text>
        <dbReference type="EC" id="3.4.19.12"/>
    </reaction>
</comment>
<dbReference type="EC" id="3.4.19.12" evidence="3"/>
<protein>
    <recommendedName>
        <fullName evidence="3">ubiquitinyl hydrolase 1</fullName>
        <ecNumber evidence="3">3.4.19.12</ecNumber>
    </recommendedName>
</protein>
<dbReference type="GO" id="GO:0016579">
    <property type="term" value="P:protein deubiquitination"/>
    <property type="evidence" value="ECO:0007669"/>
    <property type="project" value="InterPro"/>
</dbReference>
<feature type="compositionally biased region" description="Pro residues" evidence="6">
    <location>
        <begin position="523"/>
        <end position="533"/>
    </location>
</feature>
<dbReference type="PROSITE" id="PS00973">
    <property type="entry name" value="USP_2"/>
    <property type="match status" value="1"/>
</dbReference>
<evidence type="ECO:0000256" key="2">
    <source>
        <dbReference type="ARBA" id="ARBA00009085"/>
    </source>
</evidence>